<dbReference type="GO" id="GO:0005634">
    <property type="term" value="C:nucleus"/>
    <property type="evidence" value="ECO:0007669"/>
    <property type="project" value="UniProtKB-SubCell"/>
</dbReference>
<gene>
    <name evidence="12" type="ORF">Glove_306g48</name>
</gene>
<sequence>MEIMKLSSEYINVGCNKTPQVAAWAKDGLVAFGAHNYVALYYPEDPNSRGIIATLTGHKGRVNCVNFINRGDEFNQTNIAIISGSTDKTARIWKKTQNEKWINSAILDSHEGSVNTIGVIQAKSIIVEKDLIVTGSSDGIVKVWERIIIDDVKDTVTCIQTINLESKYPMGLALSYLPESKVPILAIGGTDKKIFLYIQKNGQFIKSLSLQGHENWIRSLSFATYVSPSQISMSTIMNDDDESSTTKIKQQYKLNDGDLLLASASQDKYARLWRISYNYNDDDDKSNKEEKNIEKNVDKGKLNLKELLQGLQDNNNISSKKVQLSTKAHIIEIDDQNNTKKNYSVMFEALLMGHDDGVYSVCWHPPLIIKDENDNFKYHQPMSILTSSSDKSMIIWKPELETGVWVNLVRVGEIGGNTLGFYGGLFGPKGNYIIAHGHTGAFHLWKNVNYDNINNNNNEDYNQNWQPQVSISGHFNSVLDISWNPTFKYLVSVSLDQTARLFSTWNRQIDYSNENNKNNTENIITTWHEIGRPQIHGFDIHCLSFVDQWKYVSGSDEKIVRVFDAPKNFVKSLANITRENDNNNNNNSLEELGSRPVGANLPPLGLSNKAIFNSDIENSMESYQEEEFLDRKIPGHTSLSTLNTLKILDKPPLEEQLSQSTLWPEVEQSYGHGYEIISVGASHDGKYVASACKATTAEHAIIRLYNTKTWKEFSNGTLESHSLTVTKIRFSHNDKWILSVSRDRLWSLFERTDDEVTPYKLIAKNKSHARIIWDSSWSHDDLLFATASRDKTIKIWKQEDKINNWKCITTIKLSEAVTAIDFAPKFIGKERYFMAAGLENGKILFFISEIEQIDKWSLVMDVDKDNCHVASVNRLVLSEFSNSTENNKIKLRCVSCGSDYCIKILNLEI</sequence>
<keyword evidence="8" id="KW-0819">tRNA processing</keyword>
<organism evidence="12 13">
    <name type="scientific">Diversispora epigaea</name>
    <dbReference type="NCBI Taxonomy" id="1348612"/>
    <lineage>
        <taxon>Eukaryota</taxon>
        <taxon>Fungi</taxon>
        <taxon>Fungi incertae sedis</taxon>
        <taxon>Mucoromycota</taxon>
        <taxon>Glomeromycotina</taxon>
        <taxon>Glomeromycetes</taxon>
        <taxon>Diversisporales</taxon>
        <taxon>Diversisporaceae</taxon>
        <taxon>Diversispora</taxon>
    </lineage>
</organism>
<protein>
    <recommendedName>
        <fullName evidence="5">Elongator complex protein 2</fullName>
    </recommendedName>
</protein>
<dbReference type="Pfam" id="PF00400">
    <property type="entry name" value="WD40"/>
    <property type="match status" value="6"/>
</dbReference>
<dbReference type="STRING" id="1348612.A0A397HYF6"/>
<dbReference type="PROSITE" id="PS50082">
    <property type="entry name" value="WD_REPEATS_2"/>
    <property type="match status" value="4"/>
</dbReference>
<dbReference type="FunFam" id="2.130.10.10:FF:000400">
    <property type="entry name" value="Elongator acetyltransferase complex subunit 2"/>
    <property type="match status" value="1"/>
</dbReference>
<proteinExistence type="inferred from homology"/>
<dbReference type="UniPathway" id="UPA00988"/>
<evidence type="ECO:0000256" key="1">
    <source>
        <dbReference type="ARBA" id="ARBA00004123"/>
    </source>
</evidence>
<dbReference type="InterPro" id="IPR001680">
    <property type="entry name" value="WD40_rpt"/>
</dbReference>
<dbReference type="EMBL" id="PQFF01000280">
    <property type="protein sequence ID" value="RHZ66576.1"/>
    <property type="molecule type" value="Genomic_DNA"/>
</dbReference>
<feature type="repeat" description="WD" evidence="11">
    <location>
        <begin position="55"/>
        <end position="94"/>
    </location>
</feature>
<keyword evidence="13" id="KW-1185">Reference proteome</keyword>
<keyword evidence="7 11" id="KW-0853">WD repeat</keyword>
<name>A0A397HYF6_9GLOM</name>
<evidence type="ECO:0000256" key="6">
    <source>
        <dbReference type="ARBA" id="ARBA00022490"/>
    </source>
</evidence>
<evidence type="ECO:0000256" key="2">
    <source>
        <dbReference type="ARBA" id="ARBA00004496"/>
    </source>
</evidence>
<feature type="repeat" description="WD" evidence="11">
    <location>
        <begin position="765"/>
        <end position="797"/>
    </location>
</feature>
<dbReference type="PROSITE" id="PS50294">
    <property type="entry name" value="WD_REPEATS_REGION"/>
    <property type="match status" value="1"/>
</dbReference>
<evidence type="ECO:0000256" key="3">
    <source>
        <dbReference type="ARBA" id="ARBA00005043"/>
    </source>
</evidence>
<dbReference type="GO" id="GO:0002098">
    <property type="term" value="P:tRNA wobble uridine modification"/>
    <property type="evidence" value="ECO:0007669"/>
    <property type="project" value="InterPro"/>
</dbReference>
<comment type="caution">
    <text evidence="12">The sequence shown here is derived from an EMBL/GenBank/DDBJ whole genome shotgun (WGS) entry which is preliminary data.</text>
</comment>
<reference evidence="12 13" key="1">
    <citation type="submission" date="2018-08" db="EMBL/GenBank/DDBJ databases">
        <title>Genome and evolution of the arbuscular mycorrhizal fungus Diversispora epigaea (formerly Glomus versiforme) and its bacterial endosymbionts.</title>
        <authorList>
            <person name="Sun X."/>
            <person name="Fei Z."/>
            <person name="Harrison M."/>
        </authorList>
    </citation>
    <scope>NUCLEOTIDE SEQUENCE [LARGE SCALE GENOMIC DNA]</scope>
    <source>
        <strain evidence="12 13">IT104</strain>
    </source>
</reference>
<dbReference type="Gene3D" id="2.130.10.10">
    <property type="entry name" value="YVTN repeat-like/Quinoprotein amine dehydrogenase"/>
    <property type="match status" value="4"/>
</dbReference>
<comment type="pathway">
    <text evidence="3">tRNA modification; 5-methoxycarbonylmethyl-2-thiouridine-tRNA biosynthesis.</text>
</comment>
<dbReference type="GO" id="GO:0033588">
    <property type="term" value="C:elongator holoenzyme complex"/>
    <property type="evidence" value="ECO:0007669"/>
    <property type="project" value="InterPro"/>
</dbReference>
<evidence type="ECO:0000256" key="8">
    <source>
        <dbReference type="ARBA" id="ARBA00022694"/>
    </source>
</evidence>
<evidence type="ECO:0000256" key="7">
    <source>
        <dbReference type="ARBA" id="ARBA00022574"/>
    </source>
</evidence>
<evidence type="ECO:0000256" key="5">
    <source>
        <dbReference type="ARBA" id="ARBA00020267"/>
    </source>
</evidence>
<dbReference type="PANTHER" id="PTHR44111:SF1">
    <property type="entry name" value="ELONGATOR COMPLEX PROTEIN 2"/>
    <property type="match status" value="1"/>
</dbReference>
<dbReference type="OrthoDB" id="27911at2759"/>
<dbReference type="GO" id="GO:0005737">
    <property type="term" value="C:cytoplasm"/>
    <property type="evidence" value="ECO:0007669"/>
    <property type="project" value="UniProtKB-SubCell"/>
</dbReference>
<dbReference type="InterPro" id="IPR037289">
    <property type="entry name" value="Elp2"/>
</dbReference>
<accession>A0A397HYF6</accession>
<dbReference type="PANTHER" id="PTHR44111">
    <property type="entry name" value="ELONGATOR COMPLEX PROTEIN 2"/>
    <property type="match status" value="1"/>
</dbReference>
<dbReference type="SUPFAM" id="SSF50978">
    <property type="entry name" value="WD40 repeat-like"/>
    <property type="match status" value="2"/>
</dbReference>
<keyword evidence="6" id="KW-0963">Cytoplasm</keyword>
<dbReference type="AlphaFoldDB" id="A0A397HYF6"/>
<evidence type="ECO:0000313" key="13">
    <source>
        <dbReference type="Proteomes" id="UP000266861"/>
    </source>
</evidence>
<dbReference type="InterPro" id="IPR015943">
    <property type="entry name" value="WD40/YVTN_repeat-like_dom_sf"/>
</dbReference>
<dbReference type="Proteomes" id="UP000266861">
    <property type="component" value="Unassembled WGS sequence"/>
</dbReference>
<feature type="repeat" description="WD" evidence="11">
    <location>
        <begin position="471"/>
        <end position="503"/>
    </location>
</feature>
<dbReference type="InterPro" id="IPR036322">
    <property type="entry name" value="WD40_repeat_dom_sf"/>
</dbReference>
<comment type="similarity">
    <text evidence="4">Belongs to the WD repeat ELP2 family.</text>
</comment>
<keyword evidence="10" id="KW-0539">Nucleus</keyword>
<evidence type="ECO:0000313" key="12">
    <source>
        <dbReference type="EMBL" id="RHZ66576.1"/>
    </source>
</evidence>
<evidence type="ECO:0000256" key="9">
    <source>
        <dbReference type="ARBA" id="ARBA00022737"/>
    </source>
</evidence>
<evidence type="ECO:0000256" key="4">
    <source>
        <dbReference type="ARBA" id="ARBA00005881"/>
    </source>
</evidence>
<evidence type="ECO:0000256" key="11">
    <source>
        <dbReference type="PROSITE-ProRule" id="PRU00221"/>
    </source>
</evidence>
<dbReference type="SMART" id="SM00320">
    <property type="entry name" value="WD40"/>
    <property type="match status" value="10"/>
</dbReference>
<comment type="subcellular location">
    <subcellularLocation>
        <location evidence="2">Cytoplasm</location>
    </subcellularLocation>
    <subcellularLocation>
        <location evidence="1">Nucleus</location>
    </subcellularLocation>
</comment>
<feature type="repeat" description="WD" evidence="11">
    <location>
        <begin position="107"/>
        <end position="145"/>
    </location>
</feature>
<keyword evidence="9" id="KW-0677">Repeat</keyword>
<evidence type="ECO:0000256" key="10">
    <source>
        <dbReference type="ARBA" id="ARBA00023242"/>
    </source>
</evidence>